<evidence type="ECO:0000313" key="2">
    <source>
        <dbReference type="Proteomes" id="UP000276133"/>
    </source>
</evidence>
<evidence type="ECO:0008006" key="3">
    <source>
        <dbReference type="Google" id="ProtNLM"/>
    </source>
</evidence>
<reference evidence="1 2" key="1">
    <citation type="journal article" date="2018" name="Sci. Rep.">
        <title>Genomic signatures of local adaptation to the degree of environmental predictability in rotifers.</title>
        <authorList>
            <person name="Franch-Gras L."/>
            <person name="Hahn C."/>
            <person name="Garcia-Roger E.M."/>
            <person name="Carmona M.J."/>
            <person name="Serra M."/>
            <person name="Gomez A."/>
        </authorList>
    </citation>
    <scope>NUCLEOTIDE SEQUENCE [LARGE SCALE GENOMIC DNA]</scope>
    <source>
        <strain evidence="1">HYR1</strain>
    </source>
</reference>
<dbReference type="AlphaFoldDB" id="A0A3M7QW22"/>
<accession>A0A3M7QW22</accession>
<keyword evidence="2" id="KW-1185">Reference proteome</keyword>
<dbReference type="EMBL" id="REGN01004924">
    <property type="protein sequence ID" value="RNA15560.1"/>
    <property type="molecule type" value="Genomic_DNA"/>
</dbReference>
<protein>
    <recommendedName>
        <fullName evidence="3">RNA-directed DNA polymerase from mobile element jockey-like</fullName>
    </recommendedName>
</protein>
<organism evidence="1 2">
    <name type="scientific">Brachionus plicatilis</name>
    <name type="common">Marine rotifer</name>
    <name type="synonym">Brachionus muelleri</name>
    <dbReference type="NCBI Taxonomy" id="10195"/>
    <lineage>
        <taxon>Eukaryota</taxon>
        <taxon>Metazoa</taxon>
        <taxon>Spiralia</taxon>
        <taxon>Gnathifera</taxon>
        <taxon>Rotifera</taxon>
        <taxon>Eurotatoria</taxon>
        <taxon>Monogononta</taxon>
        <taxon>Pseudotrocha</taxon>
        <taxon>Ploima</taxon>
        <taxon>Brachionidae</taxon>
        <taxon>Brachionus</taxon>
    </lineage>
</organism>
<comment type="caution">
    <text evidence="1">The sequence shown here is derived from an EMBL/GenBank/DDBJ whole genome shotgun (WGS) entry which is preliminary data.</text>
</comment>
<dbReference type="InterPro" id="IPR036691">
    <property type="entry name" value="Endo/exonu/phosph_ase_sf"/>
</dbReference>
<proteinExistence type="predicted"/>
<dbReference type="SUPFAM" id="SSF56219">
    <property type="entry name" value="DNase I-like"/>
    <property type="match status" value="1"/>
</dbReference>
<evidence type="ECO:0000313" key="1">
    <source>
        <dbReference type="EMBL" id="RNA15560.1"/>
    </source>
</evidence>
<dbReference type="Proteomes" id="UP000276133">
    <property type="component" value="Unassembled WGS sequence"/>
</dbReference>
<name>A0A3M7QW22_BRAPC</name>
<dbReference type="Gene3D" id="3.60.10.10">
    <property type="entry name" value="Endonuclease/exonuclease/phosphatase"/>
    <property type="match status" value="1"/>
</dbReference>
<gene>
    <name evidence="1" type="ORF">BpHYR1_033477</name>
</gene>
<sequence length="264" mass="30073">MEDSYCKGRPYGGKCLIINKDVDIDTVLFDFCKVNFSSLVARIHAGDLLTLIGAWLPYDDGSLDRIVNYKTNLAAMEAALDSTTDPVLLLVDWNSDLKIGNRFDSILNSFVERNDLIDLVPIFRDQTFFTTDVTTDRVLIISLSRNVILTKLKAHVKKLTNKVSDHFPIVCELDLGSPTRSTKNKASYYRFYWKNLLFQEDYKSKIERNLKDPADDIINIDKDSSRVNSDFANLIDKIHRDLPKKLLKSAGDSDKIFNQCCEST</sequence>